<dbReference type="AlphaFoldDB" id="A0A5E4B1I3"/>
<accession>A0A5E4B1I3</accession>
<sequence>GLFSVLMLSWIFLPIYIAGQVSLRSFGWDGMGRHSGGNAGLPFPVLGPMDIHKRSQLWGGMRH</sequence>
<comment type="caution">
    <text evidence="2">The sequence shown here is derived from an EMBL/GenBank/DDBJ whole genome shotgun (WGS) entry which is preliminary data.</text>
</comment>
<proteinExistence type="predicted"/>
<evidence type="ECO:0000313" key="3">
    <source>
        <dbReference type="Proteomes" id="UP000335636"/>
    </source>
</evidence>
<dbReference type="Proteomes" id="UP000335636">
    <property type="component" value="Unassembled WGS sequence"/>
</dbReference>
<keyword evidence="3" id="KW-1185">Reference proteome</keyword>
<protein>
    <submittedName>
        <fullName evidence="2">Uncharacterized protein</fullName>
    </submittedName>
</protein>
<feature type="non-terminal residue" evidence="2">
    <location>
        <position position="1"/>
    </location>
</feature>
<gene>
    <name evidence="2" type="ORF">MONAX_5E008659</name>
</gene>
<name>A0A5E4B1I3_MARMO</name>
<evidence type="ECO:0000256" key="1">
    <source>
        <dbReference type="SAM" id="SignalP"/>
    </source>
</evidence>
<dbReference type="EMBL" id="CABDUW010000230">
    <property type="protein sequence ID" value="VTJ63518.1"/>
    <property type="molecule type" value="Genomic_DNA"/>
</dbReference>
<evidence type="ECO:0000313" key="2">
    <source>
        <dbReference type="EMBL" id="VTJ63518.1"/>
    </source>
</evidence>
<organism evidence="2 3">
    <name type="scientific">Marmota monax</name>
    <name type="common">Woodchuck</name>
    <dbReference type="NCBI Taxonomy" id="9995"/>
    <lineage>
        <taxon>Eukaryota</taxon>
        <taxon>Metazoa</taxon>
        <taxon>Chordata</taxon>
        <taxon>Craniata</taxon>
        <taxon>Vertebrata</taxon>
        <taxon>Euteleostomi</taxon>
        <taxon>Mammalia</taxon>
        <taxon>Eutheria</taxon>
        <taxon>Euarchontoglires</taxon>
        <taxon>Glires</taxon>
        <taxon>Rodentia</taxon>
        <taxon>Sciuromorpha</taxon>
        <taxon>Sciuridae</taxon>
        <taxon>Xerinae</taxon>
        <taxon>Marmotini</taxon>
        <taxon>Marmota</taxon>
    </lineage>
</organism>
<reference evidence="2" key="1">
    <citation type="submission" date="2019-04" db="EMBL/GenBank/DDBJ databases">
        <authorList>
            <person name="Alioto T."/>
            <person name="Alioto T."/>
        </authorList>
    </citation>
    <scope>NUCLEOTIDE SEQUENCE [LARGE SCALE GENOMIC DNA]</scope>
</reference>
<feature type="signal peptide" evidence="1">
    <location>
        <begin position="1"/>
        <end position="19"/>
    </location>
</feature>
<feature type="non-terminal residue" evidence="2">
    <location>
        <position position="63"/>
    </location>
</feature>
<feature type="chain" id="PRO_5022746269" evidence="1">
    <location>
        <begin position="20"/>
        <end position="63"/>
    </location>
</feature>
<keyword evidence="1" id="KW-0732">Signal</keyword>